<proteinExistence type="predicted"/>
<accession>A0ACB8QMB5</accession>
<dbReference type="Proteomes" id="UP000814128">
    <property type="component" value="Unassembled WGS sequence"/>
</dbReference>
<protein>
    <submittedName>
        <fullName evidence="1">Uncharacterized protein</fullName>
    </submittedName>
</protein>
<gene>
    <name evidence="1" type="ORF">K488DRAFT_78274</name>
</gene>
<name>A0ACB8QMB5_9AGAM</name>
<evidence type="ECO:0000313" key="2">
    <source>
        <dbReference type="Proteomes" id="UP000814128"/>
    </source>
</evidence>
<keyword evidence="2" id="KW-1185">Reference proteome</keyword>
<comment type="caution">
    <text evidence="1">The sequence shown here is derived from an EMBL/GenBank/DDBJ whole genome shotgun (WGS) entry which is preliminary data.</text>
</comment>
<reference evidence="1" key="1">
    <citation type="submission" date="2021-02" db="EMBL/GenBank/DDBJ databases">
        <authorList>
            <consortium name="DOE Joint Genome Institute"/>
            <person name="Ahrendt S."/>
            <person name="Looney B.P."/>
            <person name="Miyauchi S."/>
            <person name="Morin E."/>
            <person name="Drula E."/>
            <person name="Courty P.E."/>
            <person name="Chicoki N."/>
            <person name="Fauchery L."/>
            <person name="Kohler A."/>
            <person name="Kuo A."/>
            <person name="Labutti K."/>
            <person name="Pangilinan J."/>
            <person name="Lipzen A."/>
            <person name="Riley R."/>
            <person name="Andreopoulos W."/>
            <person name="He G."/>
            <person name="Johnson J."/>
            <person name="Barry K.W."/>
            <person name="Grigoriev I.V."/>
            <person name="Nagy L."/>
            <person name="Hibbett D."/>
            <person name="Henrissat B."/>
            <person name="Matheny P.B."/>
            <person name="Labbe J."/>
            <person name="Martin F."/>
        </authorList>
    </citation>
    <scope>NUCLEOTIDE SEQUENCE</scope>
    <source>
        <strain evidence="1">EC-137</strain>
    </source>
</reference>
<dbReference type="EMBL" id="MU273536">
    <property type="protein sequence ID" value="KAI0032777.1"/>
    <property type="molecule type" value="Genomic_DNA"/>
</dbReference>
<organism evidence="1 2">
    <name type="scientific">Vararia minispora EC-137</name>
    <dbReference type="NCBI Taxonomy" id="1314806"/>
    <lineage>
        <taxon>Eukaryota</taxon>
        <taxon>Fungi</taxon>
        <taxon>Dikarya</taxon>
        <taxon>Basidiomycota</taxon>
        <taxon>Agaricomycotina</taxon>
        <taxon>Agaricomycetes</taxon>
        <taxon>Russulales</taxon>
        <taxon>Lachnocladiaceae</taxon>
        <taxon>Vararia</taxon>
    </lineage>
</organism>
<evidence type="ECO:0000313" key="1">
    <source>
        <dbReference type="EMBL" id="KAI0032777.1"/>
    </source>
</evidence>
<reference evidence="1" key="2">
    <citation type="journal article" date="2022" name="New Phytol.">
        <title>Evolutionary transition to the ectomycorrhizal habit in the genomes of a hyperdiverse lineage of mushroom-forming fungi.</title>
        <authorList>
            <person name="Looney B."/>
            <person name="Miyauchi S."/>
            <person name="Morin E."/>
            <person name="Drula E."/>
            <person name="Courty P.E."/>
            <person name="Kohler A."/>
            <person name="Kuo A."/>
            <person name="LaButti K."/>
            <person name="Pangilinan J."/>
            <person name="Lipzen A."/>
            <person name="Riley R."/>
            <person name="Andreopoulos W."/>
            <person name="He G."/>
            <person name="Johnson J."/>
            <person name="Nolan M."/>
            <person name="Tritt A."/>
            <person name="Barry K.W."/>
            <person name="Grigoriev I.V."/>
            <person name="Nagy L.G."/>
            <person name="Hibbett D."/>
            <person name="Henrissat B."/>
            <person name="Matheny P.B."/>
            <person name="Labbe J."/>
            <person name="Martin F.M."/>
        </authorList>
    </citation>
    <scope>NUCLEOTIDE SEQUENCE</scope>
    <source>
        <strain evidence="1">EC-137</strain>
    </source>
</reference>
<sequence>MKKTLKKACHGRYVLSYLLTVGVLRTSINNTEYTPLDASTGFMKTVFVPFSGIVTDRICGAGEDARTGPAPVARPLSLRAILCGNATHNTGSILIAVEMTVYNHKFMTFGTVVQAHGFAPSDGFTSILGLELEATANIIGERTGDFSWVYWTSVFTNRFVNLATFAFWSPVFHASDVIAPAAFLVYHCPHCVQDVVDSRAKPQYLFCRSWWYCAVSQYLFLLISCLGIFTDIRRLSEHQDSVRRRNVFAIYFARWGLTVAGTAASSGIYAFVETMWYQGVFGSSYAFKFAVNNGLSIIVRVVVGLVQDHDSDGSNDVIGVYAFLATRSPFVRPTLPVAGCFSVDLGRLQWTKQRLFNGELISEQREV</sequence>